<dbReference type="STRING" id="76595.SAMN05660313_01403"/>
<accession>A0A1K1NVP4</accession>
<keyword evidence="1" id="KW-1133">Transmembrane helix</keyword>
<evidence type="ECO:0000313" key="3">
    <source>
        <dbReference type="Proteomes" id="UP000183257"/>
    </source>
</evidence>
<feature type="transmembrane region" description="Helical" evidence="1">
    <location>
        <begin position="12"/>
        <end position="34"/>
    </location>
</feature>
<feature type="transmembrane region" description="Helical" evidence="1">
    <location>
        <begin position="40"/>
        <end position="61"/>
    </location>
</feature>
<reference evidence="3" key="1">
    <citation type="submission" date="2016-11" db="EMBL/GenBank/DDBJ databases">
        <authorList>
            <person name="Varghese N."/>
            <person name="Submissions S."/>
        </authorList>
    </citation>
    <scope>NUCLEOTIDE SEQUENCE [LARGE SCALE GENOMIC DNA]</scope>
    <source>
        <strain evidence="3">DSM 24786</strain>
    </source>
</reference>
<protein>
    <submittedName>
        <fullName evidence="2">Uncharacterized protein</fullName>
    </submittedName>
</protein>
<evidence type="ECO:0000313" key="2">
    <source>
        <dbReference type="EMBL" id="SFW39301.1"/>
    </source>
</evidence>
<proteinExistence type="predicted"/>
<sequence>MNQLKIITFLESLCKVLLVISLLVIGTGVVVHFLDVYNVFRNSFFIGIPLFLFSLIFYLVIRALRRFKTKQPIFKLVFLVLLVSAISFGLYVVFGKIIEAISH</sequence>
<gene>
    <name evidence="2" type="ORF">SAMN05660313_01403</name>
</gene>
<dbReference type="AlphaFoldDB" id="A0A1K1NVP4"/>
<dbReference type="Proteomes" id="UP000183257">
    <property type="component" value="Unassembled WGS sequence"/>
</dbReference>
<keyword evidence="1" id="KW-0472">Membrane</keyword>
<feature type="transmembrane region" description="Helical" evidence="1">
    <location>
        <begin position="73"/>
        <end position="94"/>
    </location>
</feature>
<dbReference type="EMBL" id="FPIY01000002">
    <property type="protein sequence ID" value="SFW39301.1"/>
    <property type="molecule type" value="Genomic_DNA"/>
</dbReference>
<keyword evidence="1" id="KW-0812">Transmembrane</keyword>
<organism evidence="2 3">
    <name type="scientific">Cellulophaga fucicola</name>
    <dbReference type="NCBI Taxonomy" id="76595"/>
    <lineage>
        <taxon>Bacteria</taxon>
        <taxon>Pseudomonadati</taxon>
        <taxon>Bacteroidota</taxon>
        <taxon>Flavobacteriia</taxon>
        <taxon>Flavobacteriales</taxon>
        <taxon>Flavobacteriaceae</taxon>
        <taxon>Cellulophaga</taxon>
    </lineage>
</organism>
<name>A0A1K1NVP4_9FLAO</name>
<evidence type="ECO:0000256" key="1">
    <source>
        <dbReference type="SAM" id="Phobius"/>
    </source>
</evidence>
<keyword evidence="3" id="KW-1185">Reference proteome</keyword>